<comment type="caution">
    <text evidence="1">The sequence shown here is derived from an EMBL/GenBank/DDBJ whole genome shotgun (WGS) entry which is preliminary data.</text>
</comment>
<dbReference type="InterPro" id="IPR007574">
    <property type="entry name" value="NblA"/>
</dbReference>
<reference evidence="2" key="1">
    <citation type="journal article" date="2021" name="Science">
        <title>Hunting the eagle killer: A cyanobacterial neurotoxin causes vacuolar myelinopathy.</title>
        <authorList>
            <person name="Breinlinger S."/>
            <person name="Phillips T.J."/>
            <person name="Haram B.N."/>
            <person name="Mares J."/>
            <person name="Martinez Yerena J.A."/>
            <person name="Hrouzek P."/>
            <person name="Sobotka R."/>
            <person name="Henderson W.M."/>
            <person name="Schmieder P."/>
            <person name="Williams S.M."/>
            <person name="Lauderdale J.D."/>
            <person name="Wilde H.D."/>
            <person name="Gerrin W."/>
            <person name="Kust A."/>
            <person name="Washington J.W."/>
            <person name="Wagner C."/>
            <person name="Geier B."/>
            <person name="Liebeke M."/>
            <person name="Enke H."/>
            <person name="Niedermeyer T.H.J."/>
            <person name="Wilde S.B."/>
        </authorList>
    </citation>
    <scope>NUCLEOTIDE SEQUENCE [LARGE SCALE GENOMIC DNA]</scope>
    <source>
        <strain evidence="2">Thurmond2011</strain>
    </source>
</reference>
<sequence>MLPTLKRQDFELTMEQQFRLVRYTQQVEEIPPEKLRAILLEILRQLMIKNNLLRALVRKP</sequence>
<name>A0AAP5IGU4_9CYAN</name>
<dbReference type="InterPro" id="IPR036904">
    <property type="entry name" value="NblA_sf"/>
</dbReference>
<dbReference type="AlphaFoldDB" id="A0AAP5IGU4"/>
<proteinExistence type="predicted"/>
<dbReference type="Gene3D" id="1.10.287.670">
    <property type="entry name" value="Phycobilisome degradation protein NblA"/>
    <property type="match status" value="1"/>
</dbReference>
<gene>
    <name evidence="1" type="ORF">G7B40_034915</name>
</gene>
<dbReference type="RefSeq" id="WP_208354698.1">
    <property type="nucleotide sequence ID" value="NZ_JAALHA020000027.1"/>
</dbReference>
<protein>
    <submittedName>
        <fullName evidence="1">NblA/ycf18 family protein</fullName>
    </submittedName>
</protein>
<evidence type="ECO:0000313" key="1">
    <source>
        <dbReference type="EMBL" id="MDR9899713.1"/>
    </source>
</evidence>
<accession>A0AAP5IGU4</accession>
<dbReference type="Pfam" id="PF04485">
    <property type="entry name" value="NblA"/>
    <property type="match status" value="1"/>
</dbReference>
<organism evidence="1 2">
    <name type="scientific">Aetokthonos hydrillicola Thurmond2011</name>
    <dbReference type="NCBI Taxonomy" id="2712845"/>
    <lineage>
        <taxon>Bacteria</taxon>
        <taxon>Bacillati</taxon>
        <taxon>Cyanobacteriota</taxon>
        <taxon>Cyanophyceae</taxon>
        <taxon>Nostocales</taxon>
        <taxon>Hapalosiphonaceae</taxon>
        <taxon>Aetokthonos</taxon>
    </lineage>
</organism>
<keyword evidence="2" id="KW-1185">Reference proteome</keyword>
<evidence type="ECO:0000313" key="2">
    <source>
        <dbReference type="Proteomes" id="UP000667802"/>
    </source>
</evidence>
<dbReference type="SUPFAM" id="SSF109859">
    <property type="entry name" value="NblA-like"/>
    <property type="match status" value="1"/>
</dbReference>
<dbReference type="Proteomes" id="UP000667802">
    <property type="component" value="Unassembled WGS sequence"/>
</dbReference>
<dbReference type="EMBL" id="JAALHA020000027">
    <property type="protein sequence ID" value="MDR9899713.1"/>
    <property type="molecule type" value="Genomic_DNA"/>
</dbReference>